<keyword evidence="8" id="KW-1185">Reference proteome</keyword>
<feature type="transmembrane region" description="Helical" evidence="6">
    <location>
        <begin position="59"/>
        <end position="80"/>
    </location>
</feature>
<dbReference type="GO" id="GO:0016020">
    <property type="term" value="C:membrane"/>
    <property type="evidence" value="ECO:0007669"/>
    <property type="project" value="UniProtKB-SubCell"/>
</dbReference>
<feature type="transmembrane region" description="Helical" evidence="6">
    <location>
        <begin position="568"/>
        <end position="588"/>
    </location>
</feature>
<evidence type="ECO:0000256" key="3">
    <source>
        <dbReference type="ARBA" id="ARBA00022989"/>
    </source>
</evidence>
<evidence type="ECO:0000256" key="1">
    <source>
        <dbReference type="ARBA" id="ARBA00004141"/>
    </source>
</evidence>
<sequence>MATDTNPTPANDPSSTDNPLRPGAPAVSDKVRSDRELLQRAQAEGKTLRAYVKLSGPGWLQSAITLGGGSLAGSLFLGVLGGTSMLWLQLVAIVFGVIMLSAISYVTLSTGRRPFEAINSEINPALGWGWLIATAMANMIFCMPQFSLCYDALDKNLFNLGGSEGLGDGTTAKWATTIFLLVAASFVVLLNVKQGKAAKIFDAFLKALIGMIVLCFVGVAILLFSKGEFSIGAIIAGMIPDFSQWSSPAGELGGEVSKMAPEASAFWTQKLVASQRSVMIAAAATAVGINMTFLLPYSMLARGWDKPFRGLARFDLSTGMAIPFVLVTGCVVVAASASFHNKIDEQLASNDLAVMQESPTFAKVKKDLLARVDTTLGDEAAETSEQEKLQMIAALPVEEKRAAAALVKRDAFQLSQTLAPLLGEKNAKLVFGLGVFGMGFSTIIILMLINGYVFREMLAMPDANGPFIAGVLVAGFSGASWVALWTDPDTRFWLAIFASTFAVMLLPIAYVTFFLMMNSRRILGNEMPTGGRRWGWNIAMGAAVLGAIAAAATSIYDKAHDANQPAAFPTVMTLLTVYSLAVIAGFIWKAKHPTHQT</sequence>
<evidence type="ECO:0000256" key="5">
    <source>
        <dbReference type="SAM" id="MobiDB-lite"/>
    </source>
</evidence>
<dbReference type="Pfam" id="PF01566">
    <property type="entry name" value="Nramp"/>
    <property type="match status" value="1"/>
</dbReference>
<dbReference type="PATRIC" id="fig|1263870.3.peg.5037"/>
<keyword evidence="3 6" id="KW-1133">Transmembrane helix</keyword>
<evidence type="ECO:0000256" key="2">
    <source>
        <dbReference type="ARBA" id="ARBA00022692"/>
    </source>
</evidence>
<comment type="subcellular location">
    <subcellularLocation>
        <location evidence="1">Membrane</location>
        <topology evidence="1">Multi-pass membrane protein</topology>
    </subcellularLocation>
</comment>
<dbReference type="InterPro" id="IPR001046">
    <property type="entry name" value="NRAMP_fam"/>
</dbReference>
<accession>M5UCS3</accession>
<dbReference type="EMBL" id="ANOH01000327">
    <property type="protein sequence ID" value="EMI53803.1"/>
    <property type="molecule type" value="Genomic_DNA"/>
</dbReference>
<keyword evidence="2 6" id="KW-0812">Transmembrane</keyword>
<feature type="transmembrane region" description="Helical" evidence="6">
    <location>
        <begin position="321"/>
        <end position="339"/>
    </location>
</feature>
<evidence type="ECO:0000256" key="4">
    <source>
        <dbReference type="ARBA" id="ARBA00023136"/>
    </source>
</evidence>
<feature type="transmembrane region" description="Helical" evidence="6">
    <location>
        <begin position="128"/>
        <end position="153"/>
    </location>
</feature>
<feature type="transmembrane region" description="Helical" evidence="6">
    <location>
        <begin position="86"/>
        <end position="108"/>
    </location>
</feature>
<feature type="region of interest" description="Disordered" evidence="5">
    <location>
        <begin position="1"/>
        <end position="31"/>
    </location>
</feature>
<dbReference type="GO" id="GO:0046873">
    <property type="term" value="F:metal ion transmembrane transporter activity"/>
    <property type="evidence" value="ECO:0007669"/>
    <property type="project" value="InterPro"/>
</dbReference>
<protein>
    <submittedName>
        <fullName evidence="7">Putative membrane protein</fullName>
    </submittedName>
</protein>
<evidence type="ECO:0000313" key="7">
    <source>
        <dbReference type="EMBL" id="EMI53803.1"/>
    </source>
</evidence>
<feature type="transmembrane region" description="Helical" evidence="6">
    <location>
        <begin position="466"/>
        <end position="486"/>
    </location>
</feature>
<feature type="transmembrane region" description="Helical" evidence="6">
    <location>
        <begin position="536"/>
        <end position="556"/>
    </location>
</feature>
<evidence type="ECO:0000313" key="8">
    <source>
        <dbReference type="Proteomes" id="UP000011885"/>
    </source>
</evidence>
<feature type="transmembrane region" description="Helical" evidence="6">
    <location>
        <begin position="204"/>
        <end position="224"/>
    </location>
</feature>
<comment type="caution">
    <text evidence="7">The sequence shown here is derived from an EMBL/GenBank/DDBJ whole genome shotgun (WGS) entry which is preliminary data.</text>
</comment>
<feature type="compositionally biased region" description="Polar residues" evidence="5">
    <location>
        <begin position="1"/>
        <end position="18"/>
    </location>
</feature>
<dbReference type="Proteomes" id="UP000011885">
    <property type="component" value="Unassembled WGS sequence"/>
</dbReference>
<dbReference type="AlphaFoldDB" id="M5UCS3"/>
<feature type="transmembrane region" description="Helical" evidence="6">
    <location>
        <begin position="173"/>
        <end position="192"/>
    </location>
</feature>
<dbReference type="RefSeq" id="WP_008683972.1">
    <property type="nucleotide sequence ID" value="NZ_ANOH01000327.1"/>
</dbReference>
<organism evidence="7 8">
    <name type="scientific">Rhodopirellula sallentina SM41</name>
    <dbReference type="NCBI Taxonomy" id="1263870"/>
    <lineage>
        <taxon>Bacteria</taxon>
        <taxon>Pseudomonadati</taxon>
        <taxon>Planctomycetota</taxon>
        <taxon>Planctomycetia</taxon>
        <taxon>Pirellulales</taxon>
        <taxon>Pirellulaceae</taxon>
        <taxon>Rhodopirellula</taxon>
    </lineage>
</organism>
<evidence type="ECO:0000256" key="6">
    <source>
        <dbReference type="SAM" id="Phobius"/>
    </source>
</evidence>
<keyword evidence="4 6" id="KW-0472">Membrane</keyword>
<feature type="transmembrane region" description="Helical" evidence="6">
    <location>
        <begin position="278"/>
        <end position="300"/>
    </location>
</feature>
<proteinExistence type="predicted"/>
<feature type="transmembrane region" description="Helical" evidence="6">
    <location>
        <begin position="429"/>
        <end position="454"/>
    </location>
</feature>
<feature type="transmembrane region" description="Helical" evidence="6">
    <location>
        <begin position="492"/>
        <end position="515"/>
    </location>
</feature>
<name>M5UCS3_9BACT</name>
<reference evidence="7 8" key="1">
    <citation type="journal article" date="2013" name="Mar. Genomics">
        <title>Expression of sulfatases in Rhodopirellula baltica and the diversity of sulfatases in the genus Rhodopirellula.</title>
        <authorList>
            <person name="Wegner C.E."/>
            <person name="Richter-Heitmann T."/>
            <person name="Klindworth A."/>
            <person name="Klockow C."/>
            <person name="Richter M."/>
            <person name="Achstetter T."/>
            <person name="Glockner F.O."/>
            <person name="Harder J."/>
        </authorList>
    </citation>
    <scope>NUCLEOTIDE SEQUENCE [LARGE SCALE GENOMIC DNA]</scope>
    <source>
        <strain evidence="7 8">SM41</strain>
    </source>
</reference>
<gene>
    <name evidence="7" type="ORF">RSSM_04760</name>
</gene>
<dbReference type="OrthoDB" id="236847at2"/>